<accession>A0AAV6TQL7</accession>
<gene>
    <name evidence="1" type="ORF">JTE90_016333</name>
</gene>
<dbReference type="EMBL" id="JAFNEN010001470">
    <property type="protein sequence ID" value="KAG8173844.1"/>
    <property type="molecule type" value="Genomic_DNA"/>
</dbReference>
<sequence>MERSIDHHDSQRPARAASGRIHKWREAWTACHSIIEGFPSSNLKTFHLIFGQWVSILNWIFGNPIAKLKLYTPLFYYCNEPNGPQEILTLFMDPEVGDNSERYMHIVFNLYEFNKIRREICDNMNRHNHMLVDEARGTINFSIMEDTLHNPAEYFQCHHLAITVPLDLTFDGTLGYIRQVSTRQLRYTHATSRIRFLHNLLLRTIGVLSSVIK</sequence>
<protein>
    <submittedName>
        <fullName evidence="1">Uncharacterized protein</fullName>
    </submittedName>
</protein>
<name>A0AAV6TQL7_9ARAC</name>
<reference evidence="1 2" key="1">
    <citation type="journal article" date="2022" name="Nat. Ecol. Evol.">
        <title>A masculinizing supergene underlies an exaggerated male reproductive morph in a spider.</title>
        <authorList>
            <person name="Hendrickx F."/>
            <person name="De Corte Z."/>
            <person name="Sonet G."/>
            <person name="Van Belleghem S.M."/>
            <person name="Kostlbacher S."/>
            <person name="Vangestel C."/>
        </authorList>
    </citation>
    <scope>NUCLEOTIDE SEQUENCE [LARGE SCALE GENOMIC DNA]</scope>
    <source>
        <strain evidence="1">W744_W776</strain>
    </source>
</reference>
<comment type="caution">
    <text evidence="1">The sequence shown here is derived from an EMBL/GenBank/DDBJ whole genome shotgun (WGS) entry which is preliminary data.</text>
</comment>
<keyword evidence="2" id="KW-1185">Reference proteome</keyword>
<organism evidence="1 2">
    <name type="scientific">Oedothorax gibbosus</name>
    <dbReference type="NCBI Taxonomy" id="931172"/>
    <lineage>
        <taxon>Eukaryota</taxon>
        <taxon>Metazoa</taxon>
        <taxon>Ecdysozoa</taxon>
        <taxon>Arthropoda</taxon>
        <taxon>Chelicerata</taxon>
        <taxon>Arachnida</taxon>
        <taxon>Araneae</taxon>
        <taxon>Araneomorphae</taxon>
        <taxon>Entelegynae</taxon>
        <taxon>Araneoidea</taxon>
        <taxon>Linyphiidae</taxon>
        <taxon>Erigoninae</taxon>
        <taxon>Oedothorax</taxon>
    </lineage>
</organism>
<proteinExistence type="predicted"/>
<evidence type="ECO:0000313" key="1">
    <source>
        <dbReference type="EMBL" id="KAG8173844.1"/>
    </source>
</evidence>
<dbReference type="Proteomes" id="UP000827092">
    <property type="component" value="Unassembled WGS sequence"/>
</dbReference>
<evidence type="ECO:0000313" key="2">
    <source>
        <dbReference type="Proteomes" id="UP000827092"/>
    </source>
</evidence>
<dbReference type="AlphaFoldDB" id="A0AAV6TQL7"/>